<evidence type="ECO:0000313" key="3">
    <source>
        <dbReference type="Proteomes" id="UP001219518"/>
    </source>
</evidence>
<evidence type="ECO:0000256" key="1">
    <source>
        <dbReference type="SAM" id="MobiDB-lite"/>
    </source>
</evidence>
<protein>
    <submittedName>
        <fullName evidence="2">Low-affinity potassium transport protein</fullName>
    </submittedName>
</protein>
<proteinExistence type="predicted"/>
<sequence length="109" mass="11766">MQPAVLHDTVLGPVNDCPCPAGTRRRWRRELPPAAAGKALVTAFAPHAVQLAVLLSQPQLVARARARHDQPIRMALASRAQPGDHVTDRTRDSPAAAELENLAPQCARE</sequence>
<reference evidence="2" key="2">
    <citation type="journal article" date="2023" name="BMC Genomics">
        <title>Pest status, molecular evolution, and epigenetic factors derived from the genome assembly of Frankliniella fusca, a thysanopteran phytovirus vector.</title>
        <authorList>
            <person name="Catto M.A."/>
            <person name="Labadie P.E."/>
            <person name="Jacobson A.L."/>
            <person name="Kennedy G.G."/>
            <person name="Srinivasan R."/>
            <person name="Hunt B.G."/>
        </authorList>
    </citation>
    <scope>NUCLEOTIDE SEQUENCE</scope>
    <source>
        <strain evidence="2">PL_HMW_Pooled</strain>
    </source>
</reference>
<dbReference type="Proteomes" id="UP001219518">
    <property type="component" value="Unassembled WGS sequence"/>
</dbReference>
<dbReference type="EMBL" id="JAHWGI010001409">
    <property type="protein sequence ID" value="KAK3930038.1"/>
    <property type="molecule type" value="Genomic_DNA"/>
</dbReference>
<name>A0AAE1HYU5_9NEOP</name>
<keyword evidence="3" id="KW-1185">Reference proteome</keyword>
<reference evidence="2" key="1">
    <citation type="submission" date="2021-07" db="EMBL/GenBank/DDBJ databases">
        <authorList>
            <person name="Catto M.A."/>
            <person name="Jacobson A."/>
            <person name="Kennedy G."/>
            <person name="Labadie P."/>
            <person name="Hunt B.G."/>
            <person name="Srinivasan R."/>
        </authorList>
    </citation>
    <scope>NUCLEOTIDE SEQUENCE</scope>
    <source>
        <strain evidence="2">PL_HMW_Pooled</strain>
        <tissue evidence="2">Head</tissue>
    </source>
</reference>
<gene>
    <name evidence="2" type="ORF">KUF71_004609</name>
</gene>
<organism evidence="2 3">
    <name type="scientific">Frankliniella fusca</name>
    <dbReference type="NCBI Taxonomy" id="407009"/>
    <lineage>
        <taxon>Eukaryota</taxon>
        <taxon>Metazoa</taxon>
        <taxon>Ecdysozoa</taxon>
        <taxon>Arthropoda</taxon>
        <taxon>Hexapoda</taxon>
        <taxon>Insecta</taxon>
        <taxon>Pterygota</taxon>
        <taxon>Neoptera</taxon>
        <taxon>Paraneoptera</taxon>
        <taxon>Thysanoptera</taxon>
        <taxon>Terebrantia</taxon>
        <taxon>Thripoidea</taxon>
        <taxon>Thripidae</taxon>
        <taxon>Frankliniella</taxon>
    </lineage>
</organism>
<dbReference type="AlphaFoldDB" id="A0AAE1HYU5"/>
<accession>A0AAE1HYU5</accession>
<feature type="region of interest" description="Disordered" evidence="1">
    <location>
        <begin position="74"/>
        <end position="109"/>
    </location>
</feature>
<evidence type="ECO:0000313" key="2">
    <source>
        <dbReference type="EMBL" id="KAK3930038.1"/>
    </source>
</evidence>
<comment type="caution">
    <text evidence="2">The sequence shown here is derived from an EMBL/GenBank/DDBJ whole genome shotgun (WGS) entry which is preliminary data.</text>
</comment>